<evidence type="ECO:0000256" key="1">
    <source>
        <dbReference type="SAM" id="Phobius"/>
    </source>
</evidence>
<proteinExistence type="predicted"/>
<evidence type="ECO:0000313" key="3">
    <source>
        <dbReference type="Proteomes" id="UP001607303"/>
    </source>
</evidence>
<name>A0ABD2CG94_VESMC</name>
<organism evidence="2 3">
    <name type="scientific">Vespula maculifrons</name>
    <name type="common">Eastern yellow jacket</name>
    <name type="synonym">Wasp</name>
    <dbReference type="NCBI Taxonomy" id="7453"/>
    <lineage>
        <taxon>Eukaryota</taxon>
        <taxon>Metazoa</taxon>
        <taxon>Ecdysozoa</taxon>
        <taxon>Arthropoda</taxon>
        <taxon>Hexapoda</taxon>
        <taxon>Insecta</taxon>
        <taxon>Pterygota</taxon>
        <taxon>Neoptera</taxon>
        <taxon>Endopterygota</taxon>
        <taxon>Hymenoptera</taxon>
        <taxon>Apocrita</taxon>
        <taxon>Aculeata</taxon>
        <taxon>Vespoidea</taxon>
        <taxon>Vespidae</taxon>
        <taxon>Vespinae</taxon>
        <taxon>Vespula</taxon>
    </lineage>
</organism>
<reference evidence="2 3" key="1">
    <citation type="journal article" date="2024" name="Ann. Entomol. Soc. Am.">
        <title>Genomic analyses of the southern and eastern yellowjacket wasps (Hymenoptera: Vespidae) reveal evolutionary signatures of social life.</title>
        <authorList>
            <person name="Catto M.A."/>
            <person name="Caine P.B."/>
            <person name="Orr S.E."/>
            <person name="Hunt B.G."/>
            <person name="Goodisman M.A.D."/>
        </authorList>
    </citation>
    <scope>NUCLEOTIDE SEQUENCE [LARGE SCALE GENOMIC DNA]</scope>
    <source>
        <strain evidence="2">232</strain>
        <tissue evidence="2">Head and thorax</tissue>
    </source>
</reference>
<protein>
    <submittedName>
        <fullName evidence="2">Uncharacterized protein</fullName>
    </submittedName>
</protein>
<dbReference type="EMBL" id="JAYRBN010000051">
    <property type="protein sequence ID" value="KAL2744095.1"/>
    <property type="molecule type" value="Genomic_DNA"/>
</dbReference>
<keyword evidence="3" id="KW-1185">Reference proteome</keyword>
<keyword evidence="1" id="KW-1133">Transmembrane helix</keyword>
<keyword evidence="1" id="KW-0472">Membrane</keyword>
<accession>A0ABD2CG94</accession>
<dbReference type="Proteomes" id="UP001607303">
    <property type="component" value="Unassembled WGS sequence"/>
</dbReference>
<comment type="caution">
    <text evidence="2">The sequence shown here is derived from an EMBL/GenBank/DDBJ whole genome shotgun (WGS) entry which is preliminary data.</text>
</comment>
<gene>
    <name evidence="2" type="ORF">V1477_007585</name>
</gene>
<sequence>MRKSVPKCGDAWGCNFSVWRLEFVGSGGRPSRVTVSPRVSRSSNLHAVGPGSAVLVIYRFLSNQQVFPSEWLHISKFFQDYFHRIPTKFQSTCNLHSSCMFRIFCNKFLSGGSLGRGPWAWASVRVAFYGIWVGNDCDLSKSFVIQVLSSEWLHISKNFPKSFLSNSKLHFTWFLTSFVYSAIGVPSFLFIEAHSSIIIEFLSGGSHGMGPWAWASVRVSFLYRKIQLDFCTLVLVGFDVSSNGLFHIRLLDANTGKIERTFAPVSAGTGVVFPGAIKSPTIMDFLVGPQMQLPPRGGTWVGSTCETSKSMSKLYLKSITKLYMLGDRGTDHRGIFKRKHDRSCLEMSEADGVDSGAICKRGFIHLQFAEKPEAPEAERHLGSWILEIPVSPRISTCRKRFIAQGPSRDLDFYTESFYLWRRRISFLPFGQDRRTLAYVGWQRRWCSRARLSPKLALTYSTYSRECFRNARVSIVTAVDSILDSGVCRESTTGRAQVVIEASDVG</sequence>
<keyword evidence="1" id="KW-0812">Transmembrane</keyword>
<feature type="transmembrane region" description="Helical" evidence="1">
    <location>
        <begin position="171"/>
        <end position="191"/>
    </location>
</feature>
<dbReference type="AlphaFoldDB" id="A0ABD2CG94"/>
<evidence type="ECO:0000313" key="2">
    <source>
        <dbReference type="EMBL" id="KAL2744095.1"/>
    </source>
</evidence>